<feature type="region of interest" description="Disordered" evidence="10">
    <location>
        <begin position="1387"/>
        <end position="1449"/>
    </location>
</feature>
<evidence type="ECO:0000259" key="12">
    <source>
        <dbReference type="PROSITE" id="PS50042"/>
    </source>
</evidence>
<dbReference type="Pfam" id="PF00788">
    <property type="entry name" value="RA"/>
    <property type="match status" value="1"/>
</dbReference>
<feature type="domain" description="Cyclic nucleotide-binding" evidence="12">
    <location>
        <begin position="289"/>
        <end position="389"/>
    </location>
</feature>
<dbReference type="InterPro" id="IPR036964">
    <property type="entry name" value="RASGEF_cat_dom_sf"/>
</dbReference>
<dbReference type="PROSITE" id="PS50042">
    <property type="entry name" value="CNMP_BINDING_3"/>
    <property type="match status" value="1"/>
</dbReference>
<name>A0A671XTF1_SPAAU</name>
<dbReference type="SMART" id="SM00147">
    <property type="entry name" value="RasGEF"/>
    <property type="match status" value="1"/>
</dbReference>
<dbReference type="CDD" id="cd00038">
    <property type="entry name" value="CAP_ED"/>
    <property type="match status" value="2"/>
</dbReference>
<dbReference type="SMART" id="SM00100">
    <property type="entry name" value="cNMP"/>
    <property type="match status" value="1"/>
</dbReference>
<feature type="region of interest" description="Disordered" evidence="10">
    <location>
        <begin position="123"/>
        <end position="166"/>
    </location>
</feature>
<dbReference type="GO" id="GO:0007264">
    <property type="term" value="P:small GTPase-mediated signal transduction"/>
    <property type="evidence" value="ECO:0007669"/>
    <property type="project" value="InterPro"/>
</dbReference>
<feature type="compositionally biased region" description="Polar residues" evidence="10">
    <location>
        <begin position="1252"/>
        <end position="1270"/>
    </location>
</feature>
<dbReference type="SUPFAM" id="SSF50156">
    <property type="entry name" value="PDZ domain-like"/>
    <property type="match status" value="1"/>
</dbReference>
<feature type="compositionally biased region" description="Low complexity" evidence="10">
    <location>
        <begin position="1518"/>
        <end position="1539"/>
    </location>
</feature>
<dbReference type="Pfam" id="PF00617">
    <property type="entry name" value="RasGEF"/>
    <property type="match status" value="1"/>
</dbReference>
<keyword evidence="7 9" id="KW-0344">Guanine-nucleotide releasing factor</keyword>
<evidence type="ECO:0000256" key="8">
    <source>
        <dbReference type="ARBA" id="ARBA00023136"/>
    </source>
</evidence>
<feature type="compositionally biased region" description="Acidic residues" evidence="10">
    <location>
        <begin position="236"/>
        <end position="248"/>
    </location>
</feature>
<feature type="compositionally biased region" description="Polar residues" evidence="10">
    <location>
        <begin position="1094"/>
        <end position="1106"/>
    </location>
</feature>
<keyword evidence="5" id="KW-0963">Cytoplasm</keyword>
<dbReference type="GO" id="GO:0005085">
    <property type="term" value="F:guanyl-nucleotide exchange factor activity"/>
    <property type="evidence" value="ECO:0007669"/>
    <property type="project" value="UniProtKB-KW"/>
</dbReference>
<evidence type="ECO:0000256" key="6">
    <source>
        <dbReference type="ARBA" id="ARBA00022553"/>
    </source>
</evidence>
<dbReference type="InterPro" id="IPR014710">
    <property type="entry name" value="RmlC-like_jellyroll"/>
</dbReference>
<dbReference type="FunFam" id="2.30.42.10:FF:000024">
    <property type="entry name" value="rap guanine nucleotide exchange factor 2 isoform X1"/>
    <property type="match status" value="1"/>
</dbReference>
<feature type="compositionally biased region" description="Acidic residues" evidence="10">
    <location>
        <begin position="1701"/>
        <end position="1711"/>
    </location>
</feature>
<protein>
    <submittedName>
        <fullName evidence="16">Rap guanine nucleotide exchange factor 6</fullName>
    </submittedName>
</protein>
<dbReference type="InterPro" id="IPR036034">
    <property type="entry name" value="PDZ_sf"/>
</dbReference>
<dbReference type="InterPro" id="IPR001895">
    <property type="entry name" value="RASGEF_cat_dom"/>
</dbReference>
<organism evidence="16 17">
    <name type="scientific">Sparus aurata</name>
    <name type="common">Gilthead sea bream</name>
    <dbReference type="NCBI Taxonomy" id="8175"/>
    <lineage>
        <taxon>Eukaryota</taxon>
        <taxon>Metazoa</taxon>
        <taxon>Chordata</taxon>
        <taxon>Craniata</taxon>
        <taxon>Vertebrata</taxon>
        <taxon>Euteleostomi</taxon>
        <taxon>Actinopterygii</taxon>
        <taxon>Neopterygii</taxon>
        <taxon>Teleostei</taxon>
        <taxon>Neoteleostei</taxon>
        <taxon>Acanthomorphata</taxon>
        <taxon>Eupercaria</taxon>
        <taxon>Spariformes</taxon>
        <taxon>Sparidae</taxon>
        <taxon>Sparus</taxon>
    </lineage>
</organism>
<dbReference type="SUPFAM" id="SSF48366">
    <property type="entry name" value="Ras GEF"/>
    <property type="match status" value="1"/>
</dbReference>
<feature type="region of interest" description="Disordered" evidence="10">
    <location>
        <begin position="1326"/>
        <end position="1361"/>
    </location>
</feature>
<dbReference type="RefSeq" id="XP_030293919.1">
    <property type="nucleotide sequence ID" value="XM_030438059.1"/>
</dbReference>
<dbReference type="GO" id="GO:0005737">
    <property type="term" value="C:cytoplasm"/>
    <property type="evidence" value="ECO:0007669"/>
    <property type="project" value="UniProtKB-SubCell"/>
</dbReference>
<dbReference type="InterPro" id="IPR023578">
    <property type="entry name" value="Ras_GEF_dom_sf"/>
</dbReference>
<keyword evidence="6" id="KW-0597">Phosphoprotein</keyword>
<gene>
    <name evidence="16" type="primary">RAPGEF6</name>
    <name evidence="16" type="synonym">rapgef6</name>
</gene>
<feature type="region of interest" description="Disordered" evidence="10">
    <location>
        <begin position="1094"/>
        <end position="1113"/>
    </location>
</feature>
<reference evidence="16" key="3">
    <citation type="submission" date="2025-09" db="UniProtKB">
        <authorList>
            <consortium name="Ensembl"/>
        </authorList>
    </citation>
    <scope>IDENTIFICATION</scope>
</reference>
<feature type="domain" description="Ras-GEF" evidence="11">
    <location>
        <begin position="879"/>
        <end position="1106"/>
    </location>
</feature>
<feature type="compositionally biased region" description="Low complexity" evidence="10">
    <location>
        <begin position="197"/>
        <end position="213"/>
    </location>
</feature>
<feature type="domain" description="Ras-associating" evidence="14">
    <location>
        <begin position="768"/>
        <end position="854"/>
    </location>
</feature>
<dbReference type="FunFam" id="2.60.120.10:FF:000019">
    <property type="entry name" value="rap guanine nucleotide exchange factor 6 isoform X1"/>
    <property type="match status" value="1"/>
</dbReference>
<dbReference type="InterPro" id="IPR029071">
    <property type="entry name" value="Ubiquitin-like_domsf"/>
</dbReference>
<dbReference type="InParanoid" id="A0A671XTF1"/>
<evidence type="ECO:0000256" key="9">
    <source>
        <dbReference type="PROSITE-ProRule" id="PRU00168"/>
    </source>
</evidence>
<dbReference type="CDD" id="cd01785">
    <property type="entry name" value="RA_PDZ-GEF1"/>
    <property type="match status" value="1"/>
</dbReference>
<evidence type="ECO:0000313" key="17">
    <source>
        <dbReference type="Proteomes" id="UP000472265"/>
    </source>
</evidence>
<dbReference type="Ensembl" id="ENSSAUT00010057204.1">
    <property type="protein sequence ID" value="ENSSAUP00010054429.1"/>
    <property type="gene ID" value="ENSSAUG00010017207.1"/>
</dbReference>
<feature type="region of interest" description="Disordered" evidence="10">
    <location>
        <begin position="1169"/>
        <end position="1300"/>
    </location>
</feature>
<dbReference type="FunFam" id="1.10.840.10:FF:000001">
    <property type="entry name" value="Rap guanine nucleotide exchange factor (GEF) 6"/>
    <property type="match status" value="1"/>
</dbReference>
<dbReference type="Pfam" id="PF00027">
    <property type="entry name" value="cNMP_binding"/>
    <property type="match status" value="1"/>
</dbReference>
<keyword evidence="17" id="KW-1185">Reference proteome</keyword>
<dbReference type="PANTHER" id="PTHR45161">
    <property type="entry name" value="CYTOSKELETON-ASSOCIATED PROTEIN 4"/>
    <property type="match status" value="1"/>
</dbReference>
<evidence type="ECO:0000259" key="13">
    <source>
        <dbReference type="PROSITE" id="PS50106"/>
    </source>
</evidence>
<dbReference type="PROSITE" id="PS50212">
    <property type="entry name" value="RASGEF_NTER"/>
    <property type="match status" value="1"/>
</dbReference>
<dbReference type="InterPro" id="IPR018490">
    <property type="entry name" value="cNMP-bd_dom_sf"/>
</dbReference>
<dbReference type="PROSITE" id="PS50009">
    <property type="entry name" value="RASGEF_CAT"/>
    <property type="match status" value="1"/>
</dbReference>
<dbReference type="SMART" id="SM00314">
    <property type="entry name" value="RA"/>
    <property type="match status" value="1"/>
</dbReference>
<dbReference type="PROSITE" id="PS50106">
    <property type="entry name" value="PDZ"/>
    <property type="match status" value="1"/>
</dbReference>
<dbReference type="Gene3D" id="1.10.840.10">
    <property type="entry name" value="Ras guanine-nucleotide exchange factors catalytic domain"/>
    <property type="match status" value="1"/>
</dbReference>
<feature type="domain" description="N-terminal Ras-GEF" evidence="15">
    <location>
        <begin position="421"/>
        <end position="534"/>
    </location>
</feature>
<evidence type="ECO:0000256" key="3">
    <source>
        <dbReference type="ARBA" id="ARBA00010829"/>
    </source>
</evidence>
<evidence type="ECO:0000256" key="4">
    <source>
        <dbReference type="ARBA" id="ARBA00022475"/>
    </source>
</evidence>
<evidence type="ECO:0000256" key="10">
    <source>
        <dbReference type="SAM" id="MobiDB-lite"/>
    </source>
</evidence>
<dbReference type="InterPro" id="IPR000651">
    <property type="entry name" value="Ras-like_Gua-exchang_fac_N"/>
</dbReference>
<comment type="similarity">
    <text evidence="3">Belongs to the RAPGEF2 family.</text>
</comment>
<dbReference type="OMA" id="FRNFNSM"/>
<evidence type="ECO:0000259" key="11">
    <source>
        <dbReference type="PROSITE" id="PS50009"/>
    </source>
</evidence>
<feature type="compositionally biased region" description="Low complexity" evidence="10">
    <location>
        <begin position="1281"/>
        <end position="1300"/>
    </location>
</feature>
<reference evidence="16" key="2">
    <citation type="submission" date="2025-08" db="UniProtKB">
        <authorList>
            <consortium name="Ensembl"/>
        </authorList>
    </citation>
    <scope>IDENTIFICATION</scope>
</reference>
<dbReference type="GeneTree" id="ENSGT00940000158124"/>
<feature type="compositionally biased region" description="Low complexity" evidence="10">
    <location>
        <begin position="1328"/>
        <end position="1347"/>
    </location>
</feature>
<feature type="region of interest" description="Disordered" evidence="10">
    <location>
        <begin position="1655"/>
        <end position="1711"/>
    </location>
</feature>
<dbReference type="Pfam" id="PF00618">
    <property type="entry name" value="RasGEF_N"/>
    <property type="match status" value="1"/>
</dbReference>
<evidence type="ECO:0000256" key="2">
    <source>
        <dbReference type="ARBA" id="ARBA00004496"/>
    </source>
</evidence>
<dbReference type="SMART" id="SM00228">
    <property type="entry name" value="PDZ"/>
    <property type="match status" value="1"/>
</dbReference>
<sequence length="1711" mass="189385">MKMTGAMETSFKLALKKPPSLRTAEDLHTIYCNLYHMDVLAHLREHQLRSMCTSARYERHEANHILFYPDSIATCWYILLSGSVFVKEHMYLARCCFGKQLGGRRGCECITLEPSEMIVVDNGSEGDDSFLQREGSQRRSRRRFRRVNPRGERELITDGQEPASYNTDYVNNQLPADLNKMHLTDHAHQQVMHMPPSQSGCSIASDSGSSSLSDIYQATESELGDVDLSGLPEAAVDSEEEEEEDEDLERASDTLLGRDLVRECLEKDPADRNDDDIEQLLEFMHQLPAFANMTMSVRRDLCSVMMFEVVEQAGTVILHNKQELDHWYVILNGAVEISHPEGRVESLCMGNSFGISPSLDKQYMNGEVRTKGDDCQFVCIAQEDYWRILNHVEKNTHKVEEEGEIVMVKEHRELDRSGTRKGHIVIKGTPERLIMHLVEEPSVVDPTYIEDFLLTYRTFLSNPMEVGKKLLEWFQVDSLRDTVTRIVLLWVNNHFNDFEGDPAMTHFLEDFEKRLETTKMKGHLRLLNIACAAKAKWRQITLQKASRESPLYFSVQGGSERGFGIFVESVEPGSKAAEAGLKRGDQIMEINGQNFENISVTKAVDILRNNTHLSLTVKTNIFVFKELLSRIVHEKKNGGPHIPKIQEKKGNRFSIPDLPGDMEFPTDHKSTRKMKANTVSGGRNKIRKMLEKTRFSILPPKPFRGLFGDGGMGQSQDDSIVGTKQCRHSVAIMPIPGNLSSSSPDLLQPATSVLDFSNPAALGLYYIPDQVIRVFKADQQSCYIIISKDTTAKDVVAHTVNEFGLIAAPETYSLCEVSVSPEGVIKQRRLPDQLSKLADRIQLNGRYYLKNNMETETLCSDEDAQDLLRESQISLLQLSTMEVAAQLSMRDFELFRNIESTEYVDDLFKLDSSIASGNLKQFEEVINQETFWVATEILKEPNALKRMKTIKHFIKIALHCRECKNFNSMFAIISGLNLAPVARLRSSWEKLPSKYEKLFGDLQDVFDPSRNMAKYRNILSSQSMQPPIIPLFPVVKKDLTFLHEGNDSSVDGLVNFEKLRMIAKEIRHVVRLTSANMDPALMFRQRKKRWKSLGSLSQGSTNSNMLDVQGGAHKKRVRRSSLLNAKKLYEDAQMARKVKQYLSNLTVETDEEKHQIMSLQCEPSYSTLSKNLSERRSTKSDMSPVSLRSALPSGKTQNRVSQVLQVQVPLNPLRKKSTAKDIGTSNSNSPQVVKKPPVSSSEDWNAKRPSDDTVSTISSLHSSPTVSPQGSPRKVGGVAKSQNSSQMNLSGSSSSLTSDASTKAGTISLRSYGIGYTLLPAGKADNLSDSSHSEISSRSSICSVDSVPAPGLEDRCNSSTRTCTNTAASAATTTTTTPVAVAESTAATHAHSNADYNQPSTSNSSSSARGYVTRASTFTSSTSTEELTPDHTSLDSVADSGRGSWTSCSSNSHDSFQSLPISSCRPWDHGIHGHPLSLPHTNLGGFKHTQLAGAIAEVEAATQAWANEDAVAAKQHSRNSSSDLSTQSRQSWASSSSLSDTYEGNYGTIKRRNTSENPSSPTNEEGGQSTDPVYKTVTSSTEKGLIVYCITSPAKDERYRAPPPTPPGYQGLALGDLGLTDGVVGAPGGLPPRPPHLRPPDYSVALQRSKLLQSPGAAGGLAEARRLAANHHLHHPEARTAGSTQGHSRPPSICLPAQLADSEDDEQVSAV</sequence>
<evidence type="ECO:0000313" key="16">
    <source>
        <dbReference type="Ensembl" id="ENSSAUP00010054429.1"/>
    </source>
</evidence>
<dbReference type="SMART" id="SM00229">
    <property type="entry name" value="RasGEFN"/>
    <property type="match status" value="1"/>
</dbReference>
<keyword evidence="4" id="KW-1003">Cell membrane</keyword>
<evidence type="ECO:0000256" key="5">
    <source>
        <dbReference type="ARBA" id="ARBA00022490"/>
    </source>
</evidence>
<dbReference type="SUPFAM" id="SSF54236">
    <property type="entry name" value="Ubiquitin-like"/>
    <property type="match status" value="1"/>
</dbReference>
<comment type="subcellular location">
    <subcellularLocation>
        <location evidence="1">Cell membrane</location>
    </subcellularLocation>
    <subcellularLocation>
        <location evidence="2">Cytoplasm</location>
    </subcellularLocation>
</comment>
<dbReference type="InterPro" id="IPR001478">
    <property type="entry name" value="PDZ"/>
</dbReference>
<dbReference type="Gene3D" id="2.60.120.10">
    <property type="entry name" value="Jelly Rolls"/>
    <property type="match status" value="2"/>
</dbReference>
<evidence type="ECO:0000259" key="14">
    <source>
        <dbReference type="PROSITE" id="PS50200"/>
    </source>
</evidence>
<dbReference type="InterPro" id="IPR000595">
    <property type="entry name" value="cNMP-bd_dom"/>
</dbReference>
<accession>A0A671XTF1</accession>
<feature type="compositionally biased region" description="Polar residues" evidence="10">
    <location>
        <begin position="1194"/>
        <end position="1205"/>
    </location>
</feature>
<dbReference type="PANTHER" id="PTHR45161:SF4">
    <property type="entry name" value="RAP GUANINE NUCLEOTIDE EXCHANGE FACTOR 6"/>
    <property type="match status" value="1"/>
</dbReference>
<feature type="compositionally biased region" description="Polar residues" evidence="10">
    <location>
        <begin position="1555"/>
        <end position="1575"/>
    </location>
</feature>
<dbReference type="GO" id="GO:0005886">
    <property type="term" value="C:plasma membrane"/>
    <property type="evidence" value="ECO:0007669"/>
    <property type="project" value="UniProtKB-SubCell"/>
</dbReference>
<dbReference type="FunFam" id="1.20.870.10:FF:000001">
    <property type="entry name" value="rap guanine nucleotide exchange factor 2 isoform X2"/>
    <property type="match status" value="1"/>
</dbReference>
<dbReference type="CDD" id="cd06755">
    <property type="entry name" value="PDZ_RapGEF2_RapGEF6-like"/>
    <property type="match status" value="1"/>
</dbReference>
<dbReference type="CDD" id="cd00155">
    <property type="entry name" value="RasGEF"/>
    <property type="match status" value="1"/>
</dbReference>
<evidence type="ECO:0000256" key="7">
    <source>
        <dbReference type="ARBA" id="ARBA00022658"/>
    </source>
</evidence>
<dbReference type="Gene3D" id="2.30.42.10">
    <property type="match status" value="1"/>
</dbReference>
<keyword evidence="8" id="KW-0472">Membrane</keyword>
<dbReference type="SUPFAM" id="SSF51206">
    <property type="entry name" value="cAMP-binding domain-like"/>
    <property type="match status" value="2"/>
</dbReference>
<feature type="domain" description="PDZ" evidence="13">
    <location>
        <begin position="539"/>
        <end position="609"/>
    </location>
</feature>
<dbReference type="InterPro" id="IPR000159">
    <property type="entry name" value="RA_dom"/>
</dbReference>
<dbReference type="Proteomes" id="UP000472265">
    <property type="component" value="Chromosome 13"/>
</dbReference>
<dbReference type="Pfam" id="PF00595">
    <property type="entry name" value="PDZ"/>
    <property type="match status" value="1"/>
</dbReference>
<dbReference type="PROSITE" id="PS50200">
    <property type="entry name" value="RA"/>
    <property type="match status" value="1"/>
</dbReference>
<dbReference type="Gene3D" id="1.20.870.10">
    <property type="entry name" value="Son of sevenless (SoS) protein Chain: S domain 1"/>
    <property type="match status" value="1"/>
</dbReference>
<evidence type="ECO:0000256" key="1">
    <source>
        <dbReference type="ARBA" id="ARBA00004236"/>
    </source>
</evidence>
<evidence type="ECO:0000259" key="15">
    <source>
        <dbReference type="PROSITE" id="PS50212"/>
    </source>
</evidence>
<reference evidence="16" key="1">
    <citation type="submission" date="2021-04" db="EMBL/GenBank/DDBJ databases">
        <authorList>
            <consortium name="Wellcome Sanger Institute Data Sharing"/>
        </authorList>
    </citation>
    <scope>NUCLEOTIDE SEQUENCE [LARGE SCALE GENOMIC DNA]</scope>
</reference>
<dbReference type="CDD" id="cd06224">
    <property type="entry name" value="REM"/>
    <property type="match status" value="1"/>
</dbReference>
<feature type="region of interest" description="Disordered" evidence="10">
    <location>
        <begin position="192"/>
        <end position="253"/>
    </location>
</feature>
<feature type="compositionally biased region" description="Polar residues" evidence="10">
    <location>
        <begin position="1390"/>
        <end position="1399"/>
    </location>
</feature>
<dbReference type="GeneID" id="115594189"/>
<feature type="region of interest" description="Disordered" evidence="10">
    <location>
        <begin position="1511"/>
        <end position="1575"/>
    </location>
</feature>
<proteinExistence type="inferred from homology"/>
<feature type="compositionally biased region" description="Basic residues" evidence="10">
    <location>
        <begin position="138"/>
        <end position="148"/>
    </location>
</feature>